<keyword evidence="2" id="KW-0472">Membrane</keyword>
<protein>
    <submittedName>
        <fullName evidence="3">Uncharacterized protein</fullName>
    </submittedName>
</protein>
<reference evidence="3" key="1">
    <citation type="submission" date="2015-10" db="EMBL/GenBank/DDBJ databases">
        <title>Description of Candidatus Tenderia electrophaga gen. nov, sp. nov., an Uncultivated Electroautotroph from a Biocathode Enrichment.</title>
        <authorList>
            <person name="Eddie B.J."/>
            <person name="Malanoski A.P."/>
            <person name="Wang Z."/>
            <person name="Hall R.J."/>
            <person name="Oh S.D."/>
            <person name="Heiner C."/>
            <person name="Lin B."/>
            <person name="Strycharz-Glaven S.M."/>
        </authorList>
    </citation>
    <scope>NUCLEOTIDE SEQUENCE [LARGE SCALE GENOMIC DNA]</scope>
    <source>
        <strain evidence="3">NRL1</strain>
    </source>
</reference>
<keyword evidence="2" id="KW-1133">Transmembrane helix</keyword>
<name>A0A0S2TC95_9GAMM</name>
<gene>
    <name evidence="3" type="ORF">Tel_06230</name>
</gene>
<feature type="transmembrane region" description="Helical" evidence="2">
    <location>
        <begin position="56"/>
        <end position="72"/>
    </location>
</feature>
<keyword evidence="4" id="KW-1185">Reference proteome</keyword>
<keyword evidence="2" id="KW-0812">Transmembrane</keyword>
<sequence length="106" mass="11298">MAQAKGDESLSRQGKGFTVPASPFNAVKLDLALIIIIAVVLWLIHDRLIANQLGQFLLLSGYGLAAMGWIVFRTRRVARRLAAADSATAVAAGAAAQAHGWERGEE</sequence>
<dbReference type="STRING" id="1748243.Tel_06230"/>
<organism evidence="3 4">
    <name type="scientific">Candidatus Tenderia electrophaga</name>
    <dbReference type="NCBI Taxonomy" id="1748243"/>
    <lineage>
        <taxon>Bacteria</taxon>
        <taxon>Pseudomonadati</taxon>
        <taxon>Pseudomonadota</taxon>
        <taxon>Gammaproteobacteria</taxon>
        <taxon>Candidatus Tenderiales</taxon>
        <taxon>Candidatus Tenderiaceae</taxon>
        <taxon>Candidatus Tenderia</taxon>
    </lineage>
</organism>
<proteinExistence type="predicted"/>
<dbReference type="AlphaFoldDB" id="A0A0S2TC95"/>
<feature type="transmembrane region" description="Helical" evidence="2">
    <location>
        <begin position="21"/>
        <end position="44"/>
    </location>
</feature>
<dbReference type="EMBL" id="CP013099">
    <property type="protein sequence ID" value="ALP52784.1"/>
    <property type="molecule type" value="Genomic_DNA"/>
</dbReference>
<evidence type="ECO:0000256" key="1">
    <source>
        <dbReference type="SAM" id="MobiDB-lite"/>
    </source>
</evidence>
<dbReference type="KEGG" id="tee:Tel_06230"/>
<feature type="region of interest" description="Disordered" evidence="1">
    <location>
        <begin position="1"/>
        <end position="21"/>
    </location>
</feature>
<evidence type="ECO:0000256" key="2">
    <source>
        <dbReference type="SAM" id="Phobius"/>
    </source>
</evidence>
<dbReference type="Proteomes" id="UP000055136">
    <property type="component" value="Chromosome"/>
</dbReference>
<accession>A0A0S2TC95</accession>
<evidence type="ECO:0000313" key="4">
    <source>
        <dbReference type="Proteomes" id="UP000055136"/>
    </source>
</evidence>
<evidence type="ECO:0000313" key="3">
    <source>
        <dbReference type="EMBL" id="ALP52784.1"/>
    </source>
</evidence>
<feature type="compositionally biased region" description="Basic and acidic residues" evidence="1">
    <location>
        <begin position="1"/>
        <end position="10"/>
    </location>
</feature>